<proteinExistence type="predicted"/>
<evidence type="ECO:0000256" key="1">
    <source>
        <dbReference type="SAM" id="SignalP"/>
    </source>
</evidence>
<comment type="caution">
    <text evidence="2">The sequence shown here is derived from an EMBL/GenBank/DDBJ whole genome shotgun (WGS) entry which is preliminary data.</text>
</comment>
<keyword evidence="1" id="KW-0732">Signal</keyword>
<feature type="chain" id="PRO_5045877439" evidence="1">
    <location>
        <begin position="20"/>
        <end position="205"/>
    </location>
</feature>
<keyword evidence="3" id="KW-1185">Reference proteome</keyword>
<gene>
    <name evidence="2" type="ORF">LZZ85_01330</name>
</gene>
<protein>
    <submittedName>
        <fullName evidence="2">Uncharacterized protein</fullName>
    </submittedName>
</protein>
<evidence type="ECO:0000313" key="2">
    <source>
        <dbReference type="EMBL" id="MCG2612893.1"/>
    </source>
</evidence>
<reference evidence="2" key="1">
    <citation type="submission" date="2022-01" db="EMBL/GenBank/DDBJ databases">
        <authorList>
            <person name="Jo J.-H."/>
            <person name="Im W.-T."/>
        </authorList>
    </citation>
    <scope>NUCLEOTIDE SEQUENCE</scope>
    <source>
        <strain evidence="2">NA20</strain>
    </source>
</reference>
<accession>A0ABS9KKP7</accession>
<dbReference type="RefSeq" id="WP_237868120.1">
    <property type="nucleotide sequence ID" value="NZ_JAKLTR010000001.1"/>
</dbReference>
<evidence type="ECO:0000313" key="3">
    <source>
        <dbReference type="Proteomes" id="UP001165367"/>
    </source>
</evidence>
<name>A0ABS9KKP7_9BACT</name>
<feature type="signal peptide" evidence="1">
    <location>
        <begin position="1"/>
        <end position="19"/>
    </location>
</feature>
<dbReference type="EMBL" id="JAKLTR010000001">
    <property type="protein sequence ID" value="MCG2612893.1"/>
    <property type="molecule type" value="Genomic_DNA"/>
</dbReference>
<organism evidence="2 3">
    <name type="scientific">Terrimonas ginsenosidimutans</name>
    <dbReference type="NCBI Taxonomy" id="2908004"/>
    <lineage>
        <taxon>Bacteria</taxon>
        <taxon>Pseudomonadati</taxon>
        <taxon>Bacteroidota</taxon>
        <taxon>Chitinophagia</taxon>
        <taxon>Chitinophagales</taxon>
        <taxon>Chitinophagaceae</taxon>
        <taxon>Terrimonas</taxon>
    </lineage>
</organism>
<dbReference type="Proteomes" id="UP001165367">
    <property type="component" value="Unassembled WGS sequence"/>
</dbReference>
<sequence>MKFILHTLSLLFLSAVCFAQDNTFFRNIPTDTTVRTAVETVLRQKNSHQKVEYIDGASIGGIYYSIIVVQNMTTGAFEKGVYVNSDSWPNTYSFNNRTTPHAYIDDNELSGLISFFENCDSIWKKETPDNRTSYEYESLDGFRVSFGAGSMSAGWRFAFQFRNYQMYFTETTGKGKSVDLLYMFRSLKTKIDKIADPGVKKFDIN</sequence>